<name>A0A1X1U9X2_9MYCO</name>
<evidence type="ECO:0000313" key="3">
    <source>
        <dbReference type="Proteomes" id="UP000193465"/>
    </source>
</evidence>
<accession>A0A1X1U9X2</accession>
<dbReference type="Pfam" id="PF00557">
    <property type="entry name" value="Peptidase_M24"/>
    <property type="match status" value="1"/>
</dbReference>
<dbReference type="InterPro" id="IPR000994">
    <property type="entry name" value="Pept_M24"/>
</dbReference>
<dbReference type="Proteomes" id="UP000193465">
    <property type="component" value="Unassembled WGS sequence"/>
</dbReference>
<organism evidence="2 3">
    <name type="scientific">Mycolicibacter engbaekii</name>
    <dbReference type="NCBI Taxonomy" id="188915"/>
    <lineage>
        <taxon>Bacteria</taxon>
        <taxon>Bacillati</taxon>
        <taxon>Actinomycetota</taxon>
        <taxon>Actinomycetes</taxon>
        <taxon>Mycobacteriales</taxon>
        <taxon>Mycobacteriaceae</taxon>
        <taxon>Mycolicibacter</taxon>
    </lineage>
</organism>
<sequence length="236" mass="26374">MSTPPEPESVRVERLRDAQAKAGALFDEIERRALIRPGVGERRLSEEIAALAADLFGVTRHWHRRVVRAGENTLLPFRADPPDRVITDDDIVYLDLGPIFEQWEADFGRTFVLGGADADPDKLALRDALPRVWNAGREFFEAHTDITGAQLFDHVVGLARDEGLEFGAPIAGHLLGEFPHKKISGDEARFYVAPGSDEPMRRTDATGRVCHWILEVHLVNRARGFGGFYEQLLDVV</sequence>
<proteinExistence type="predicted"/>
<dbReference type="AlphaFoldDB" id="A0A1X1U9X2"/>
<dbReference type="CDD" id="cd01066">
    <property type="entry name" value="APP_MetAP"/>
    <property type="match status" value="1"/>
</dbReference>
<comment type="caution">
    <text evidence="2">The sequence shown here is derived from an EMBL/GenBank/DDBJ whole genome shotgun (WGS) entry which is preliminary data.</text>
</comment>
<protein>
    <submittedName>
        <fullName evidence="2">Aminopeptidase</fullName>
    </submittedName>
</protein>
<dbReference type="EMBL" id="LQOT01000006">
    <property type="protein sequence ID" value="ORV53611.1"/>
    <property type="molecule type" value="Genomic_DNA"/>
</dbReference>
<feature type="domain" description="Peptidase M24" evidence="1">
    <location>
        <begin position="13"/>
        <end position="180"/>
    </location>
</feature>
<keyword evidence="2" id="KW-0645">Protease</keyword>
<dbReference type="RefSeq" id="WP_085126335.1">
    <property type="nucleotide sequence ID" value="NZ_LQOT01000006.1"/>
</dbReference>
<gene>
    <name evidence="2" type="ORF">AWC02_01670</name>
</gene>
<reference evidence="2 3" key="1">
    <citation type="submission" date="2016-01" db="EMBL/GenBank/DDBJ databases">
        <title>The new phylogeny of the genus Mycobacterium.</title>
        <authorList>
            <person name="Tarcisio F."/>
            <person name="Conor M."/>
            <person name="Antonella G."/>
            <person name="Elisabetta G."/>
            <person name="Giulia F.S."/>
            <person name="Sara T."/>
            <person name="Anna F."/>
            <person name="Clotilde B."/>
            <person name="Roberto B."/>
            <person name="Veronica D.S."/>
            <person name="Fabio R."/>
            <person name="Monica P."/>
            <person name="Olivier J."/>
            <person name="Enrico T."/>
            <person name="Nicola S."/>
        </authorList>
    </citation>
    <scope>NUCLEOTIDE SEQUENCE [LARGE SCALE GENOMIC DNA]</scope>
    <source>
        <strain evidence="2 3">ATCC 27353</strain>
    </source>
</reference>
<keyword evidence="3" id="KW-1185">Reference proteome</keyword>
<dbReference type="InterPro" id="IPR036005">
    <property type="entry name" value="Creatinase/aminopeptidase-like"/>
</dbReference>
<evidence type="ECO:0000313" key="2">
    <source>
        <dbReference type="EMBL" id="ORV53611.1"/>
    </source>
</evidence>
<keyword evidence="2" id="KW-0031">Aminopeptidase</keyword>
<dbReference type="GO" id="GO:0004177">
    <property type="term" value="F:aminopeptidase activity"/>
    <property type="evidence" value="ECO:0007669"/>
    <property type="project" value="UniProtKB-KW"/>
</dbReference>
<dbReference type="STRING" id="188915.AWC02_01670"/>
<keyword evidence="2" id="KW-0378">Hydrolase</keyword>
<evidence type="ECO:0000259" key="1">
    <source>
        <dbReference type="Pfam" id="PF00557"/>
    </source>
</evidence>
<dbReference type="Gene3D" id="3.90.230.10">
    <property type="entry name" value="Creatinase/methionine aminopeptidase superfamily"/>
    <property type="match status" value="1"/>
</dbReference>
<dbReference type="SUPFAM" id="SSF55920">
    <property type="entry name" value="Creatinase/aminopeptidase"/>
    <property type="match status" value="1"/>
</dbReference>